<dbReference type="PANTHER" id="PTHR33231">
    <property type="entry name" value="30S RIBOSOMAL PROTEIN"/>
    <property type="match status" value="1"/>
</dbReference>
<dbReference type="FunFam" id="3.30.505.50:FF:000001">
    <property type="entry name" value="Ribosome hibernation promoting factor"/>
    <property type="match status" value="1"/>
</dbReference>
<evidence type="ECO:0000256" key="2">
    <source>
        <dbReference type="ARBA" id="ARBA00022845"/>
    </source>
</evidence>
<evidence type="ECO:0000256" key="1">
    <source>
        <dbReference type="ARBA" id="ARBA00022490"/>
    </source>
</evidence>
<gene>
    <name evidence="3" type="primary">hpf</name>
    <name evidence="5" type="ordered locus">Rcas_3067</name>
</gene>
<name>A7NNI5_ROSCS</name>
<dbReference type="InterPro" id="IPR038416">
    <property type="entry name" value="Ribosom_S30AE_C_sf"/>
</dbReference>
<sequence>MQEACMNLIVNSRNGKLSDRQRQHIEQKLSRLDRYLDRIDKVTVEHMEEMRRNEGNVHRVQVTVVGDHGVLVRAERRAPELYAAIDEVYDTLQRQIERYKDKHWRRGRLRRQGGQIVEALPEMNAAAPAPIDEEEQRPRIVRTKEFQVKPMYSDEAVEQMELLGHSFFIFQDADTGKLNVLYRRQDGNYGLIVPEVTD</sequence>
<dbReference type="STRING" id="383372.Rcas_3067"/>
<dbReference type="AlphaFoldDB" id="A7NNI5"/>
<evidence type="ECO:0000256" key="3">
    <source>
        <dbReference type="HAMAP-Rule" id="MF_00839"/>
    </source>
</evidence>
<dbReference type="GO" id="GO:0022627">
    <property type="term" value="C:cytosolic small ribosomal subunit"/>
    <property type="evidence" value="ECO:0007669"/>
    <property type="project" value="TreeGrafter"/>
</dbReference>
<dbReference type="GO" id="GO:0043024">
    <property type="term" value="F:ribosomal small subunit binding"/>
    <property type="evidence" value="ECO:0007669"/>
    <property type="project" value="TreeGrafter"/>
</dbReference>
<comment type="subunit">
    <text evidence="3">Interacts with 100S ribosomes.</text>
</comment>
<keyword evidence="5" id="KW-0689">Ribosomal protein</keyword>
<proteinExistence type="inferred from homology"/>
<dbReference type="Pfam" id="PF16321">
    <property type="entry name" value="Ribosom_S30AE_C"/>
    <property type="match status" value="1"/>
</dbReference>
<dbReference type="Gene3D" id="3.30.160.100">
    <property type="entry name" value="Ribosome hibernation promotion factor-like"/>
    <property type="match status" value="1"/>
</dbReference>
<dbReference type="Gene3D" id="3.30.505.50">
    <property type="entry name" value="Sigma 54 modulation/S30EA ribosomal protein, C-terminal domain"/>
    <property type="match status" value="1"/>
</dbReference>
<dbReference type="InterPro" id="IPR034694">
    <property type="entry name" value="HPF_long/plastid"/>
</dbReference>
<dbReference type="Pfam" id="PF02482">
    <property type="entry name" value="Ribosomal_S30AE"/>
    <property type="match status" value="1"/>
</dbReference>
<comment type="similarity">
    <text evidence="3">Belongs to the HPF/YfiA ribosome-associated protein family. Long HPF subfamily.</text>
</comment>
<dbReference type="eggNOG" id="COG1544">
    <property type="taxonomic scope" value="Bacteria"/>
</dbReference>
<dbReference type="InterPro" id="IPR050574">
    <property type="entry name" value="HPF/YfiA_ribosome-assoc"/>
</dbReference>
<dbReference type="SUPFAM" id="SSF69754">
    <property type="entry name" value="Ribosome binding protein Y (YfiA homologue)"/>
    <property type="match status" value="1"/>
</dbReference>
<keyword evidence="6" id="KW-1185">Reference proteome</keyword>
<dbReference type="EMBL" id="CP000804">
    <property type="protein sequence ID" value="ABU59121.1"/>
    <property type="molecule type" value="Genomic_DNA"/>
</dbReference>
<dbReference type="CDD" id="cd00552">
    <property type="entry name" value="RaiA"/>
    <property type="match status" value="1"/>
</dbReference>
<dbReference type="Proteomes" id="UP000000263">
    <property type="component" value="Chromosome"/>
</dbReference>
<dbReference type="GO" id="GO:0045900">
    <property type="term" value="P:negative regulation of translational elongation"/>
    <property type="evidence" value="ECO:0007669"/>
    <property type="project" value="TreeGrafter"/>
</dbReference>
<accession>A7NNI5</accession>
<keyword evidence="1 3" id="KW-0963">Cytoplasm</keyword>
<evidence type="ECO:0000313" key="5">
    <source>
        <dbReference type="EMBL" id="ABU59121.1"/>
    </source>
</evidence>
<evidence type="ECO:0000259" key="4">
    <source>
        <dbReference type="Pfam" id="PF16321"/>
    </source>
</evidence>
<dbReference type="HOGENOM" id="CLU_071472_0_3_0"/>
<dbReference type="InterPro" id="IPR032528">
    <property type="entry name" value="Ribosom_S30AE_C"/>
</dbReference>
<dbReference type="InterPro" id="IPR036567">
    <property type="entry name" value="RHF-like"/>
</dbReference>
<dbReference type="InterPro" id="IPR003489">
    <property type="entry name" value="RHF/RaiA"/>
</dbReference>
<dbReference type="KEGG" id="rca:Rcas_3067"/>
<organism evidence="5 6">
    <name type="scientific">Roseiflexus castenholzii (strain DSM 13941 / HLO8)</name>
    <dbReference type="NCBI Taxonomy" id="383372"/>
    <lineage>
        <taxon>Bacteria</taxon>
        <taxon>Bacillati</taxon>
        <taxon>Chloroflexota</taxon>
        <taxon>Chloroflexia</taxon>
        <taxon>Chloroflexales</taxon>
        <taxon>Roseiflexineae</taxon>
        <taxon>Roseiflexaceae</taxon>
        <taxon>Roseiflexus</taxon>
    </lineage>
</organism>
<feature type="domain" description="Sigma 54 modulation/S30EA ribosomal protein C-terminal" evidence="4">
    <location>
        <begin position="136"/>
        <end position="191"/>
    </location>
</feature>
<comment type="subcellular location">
    <subcellularLocation>
        <location evidence="3">Cytoplasm</location>
    </subcellularLocation>
</comment>
<protein>
    <recommendedName>
        <fullName evidence="3">Ribosome hibernation promoting factor</fullName>
        <shortName evidence="3">HPF</shortName>
    </recommendedName>
</protein>
<dbReference type="HAMAP" id="MF_00839">
    <property type="entry name" value="HPF"/>
    <property type="match status" value="1"/>
</dbReference>
<comment type="function">
    <text evidence="3">Required for dimerization of active 70S ribosomes into 100S ribosomes in stationary phase; 100S ribosomes are translationally inactive and sometimes present during exponential growth.</text>
</comment>
<evidence type="ECO:0000313" key="6">
    <source>
        <dbReference type="Proteomes" id="UP000000263"/>
    </source>
</evidence>
<dbReference type="PANTHER" id="PTHR33231:SF1">
    <property type="entry name" value="30S RIBOSOMAL PROTEIN"/>
    <property type="match status" value="1"/>
</dbReference>
<dbReference type="NCBIfam" id="TIGR00741">
    <property type="entry name" value="yfiA"/>
    <property type="match status" value="1"/>
</dbReference>
<keyword evidence="2 3" id="KW-0810">Translation regulation</keyword>
<keyword evidence="5" id="KW-0687">Ribonucleoprotein</keyword>
<reference evidence="5 6" key="1">
    <citation type="submission" date="2007-08" db="EMBL/GenBank/DDBJ databases">
        <title>Complete sequence of Roseiflexus castenholzii DSM 13941.</title>
        <authorList>
            <consortium name="US DOE Joint Genome Institute"/>
            <person name="Copeland A."/>
            <person name="Lucas S."/>
            <person name="Lapidus A."/>
            <person name="Barry K."/>
            <person name="Glavina del Rio T."/>
            <person name="Dalin E."/>
            <person name="Tice H."/>
            <person name="Pitluck S."/>
            <person name="Thompson L.S."/>
            <person name="Brettin T."/>
            <person name="Bruce D."/>
            <person name="Detter J.C."/>
            <person name="Han C."/>
            <person name="Tapia R."/>
            <person name="Schmutz J."/>
            <person name="Larimer F."/>
            <person name="Land M."/>
            <person name="Hauser L."/>
            <person name="Kyrpides N."/>
            <person name="Mikhailova N."/>
            <person name="Bryant D.A."/>
            <person name="Hanada S."/>
            <person name="Tsukatani Y."/>
            <person name="Richardson P."/>
        </authorList>
    </citation>
    <scope>NUCLEOTIDE SEQUENCE [LARGE SCALE GENOMIC DNA]</scope>
    <source>
        <strain evidence="6">DSM 13941 / HLO8</strain>
    </source>
</reference>